<keyword evidence="1" id="KW-0472">Membrane</keyword>
<accession>A0A9P6AS28</accession>
<keyword evidence="1" id="KW-1133">Transmembrane helix</keyword>
<dbReference type="AlphaFoldDB" id="A0A9P6AS28"/>
<keyword evidence="3" id="KW-1185">Reference proteome</keyword>
<evidence type="ECO:0000313" key="2">
    <source>
        <dbReference type="EMBL" id="KAF9510935.1"/>
    </source>
</evidence>
<sequence length="620" mass="70205">MSVLDDLFFQRSRFRLPLHILVFLLVAAVTSSIPYIFESARSHWRLLILPEDTFPTSLNPAPPVHCEPEYHGVLKNTSLSYLRPLVARTKGFYVRDWPVHLGWNNVSPFPLPNSLSPIVVTKGDIKIRYNLEAWLLHAKLLNRTLVVPSHLLTRSCDATSLSFSHVCAAYFAMVNRGDEVHSDEWRILPMNKQMGWRVPIEIMFDFPLLRAAHPVITVNDYLRLQGLDPVIERHDADWDRDAYQYSVSKTAESRNVSLHRVPNAEYEPFGTTRVDRLKGPGIDIPQPAPESDIVSHILQERMGDGHALFQEDAEHALLENNVARTWSDWATFYLFLREHGWIGLETFKTTEWLRTVTRPMQQLAPVSKLRGLVDDFGPIDAEVLLIEGSTHKIAKRWASSLGQLRFTSAAPRDVFSEMVLTHMHPIRPIIELADRLAQRMLGMNHGRMWMASHMRRGDCGYHSLIIVTPVPMCLECVLLTPNPHNAVLRWGWSLEQGLADHLKHLKNGLNDGREASTQLFLSEIKDVSRRIIAIDLETDGDPVWNTGDGSSWRICSPNSTGAASERAGHSWSLTSLVFWSKVSRVGRRFSMVKGSSSVSGGVVNMRGAQGFDPRCTFIDN</sequence>
<reference evidence="2" key="1">
    <citation type="journal article" date="2020" name="Nat. Commun.">
        <title>Large-scale genome sequencing of mycorrhizal fungi provides insights into the early evolution of symbiotic traits.</title>
        <authorList>
            <person name="Miyauchi S."/>
            <person name="Kiss E."/>
            <person name="Kuo A."/>
            <person name="Drula E."/>
            <person name="Kohler A."/>
            <person name="Sanchez-Garcia M."/>
            <person name="Morin E."/>
            <person name="Andreopoulos B."/>
            <person name="Barry K.W."/>
            <person name="Bonito G."/>
            <person name="Buee M."/>
            <person name="Carver A."/>
            <person name="Chen C."/>
            <person name="Cichocki N."/>
            <person name="Clum A."/>
            <person name="Culley D."/>
            <person name="Crous P.W."/>
            <person name="Fauchery L."/>
            <person name="Girlanda M."/>
            <person name="Hayes R.D."/>
            <person name="Keri Z."/>
            <person name="LaButti K."/>
            <person name="Lipzen A."/>
            <person name="Lombard V."/>
            <person name="Magnuson J."/>
            <person name="Maillard F."/>
            <person name="Murat C."/>
            <person name="Nolan M."/>
            <person name="Ohm R.A."/>
            <person name="Pangilinan J."/>
            <person name="Pereira M.F."/>
            <person name="Perotto S."/>
            <person name="Peter M."/>
            <person name="Pfister S."/>
            <person name="Riley R."/>
            <person name="Sitrit Y."/>
            <person name="Stielow J.B."/>
            <person name="Szollosi G."/>
            <person name="Zifcakova L."/>
            <person name="Stursova M."/>
            <person name="Spatafora J.W."/>
            <person name="Tedersoo L."/>
            <person name="Vaario L.M."/>
            <person name="Yamada A."/>
            <person name="Yan M."/>
            <person name="Wang P."/>
            <person name="Xu J."/>
            <person name="Bruns T."/>
            <person name="Baldrian P."/>
            <person name="Vilgalys R."/>
            <person name="Dunand C."/>
            <person name="Henrissat B."/>
            <person name="Grigoriev I.V."/>
            <person name="Hibbett D."/>
            <person name="Nagy L.G."/>
            <person name="Martin F.M."/>
        </authorList>
    </citation>
    <scope>NUCLEOTIDE SEQUENCE</scope>
    <source>
        <strain evidence="2">UP504</strain>
    </source>
</reference>
<feature type="transmembrane region" description="Helical" evidence="1">
    <location>
        <begin position="16"/>
        <end position="37"/>
    </location>
</feature>
<dbReference type="Proteomes" id="UP000886523">
    <property type="component" value="Unassembled WGS sequence"/>
</dbReference>
<comment type="caution">
    <text evidence="2">The sequence shown here is derived from an EMBL/GenBank/DDBJ whole genome shotgun (WGS) entry which is preliminary data.</text>
</comment>
<keyword evidence="1" id="KW-0812">Transmembrane</keyword>
<organism evidence="2 3">
    <name type="scientific">Hydnum rufescens UP504</name>
    <dbReference type="NCBI Taxonomy" id="1448309"/>
    <lineage>
        <taxon>Eukaryota</taxon>
        <taxon>Fungi</taxon>
        <taxon>Dikarya</taxon>
        <taxon>Basidiomycota</taxon>
        <taxon>Agaricomycotina</taxon>
        <taxon>Agaricomycetes</taxon>
        <taxon>Cantharellales</taxon>
        <taxon>Hydnaceae</taxon>
        <taxon>Hydnum</taxon>
    </lineage>
</organism>
<dbReference type="EMBL" id="MU129007">
    <property type="protein sequence ID" value="KAF9510935.1"/>
    <property type="molecule type" value="Genomic_DNA"/>
</dbReference>
<evidence type="ECO:0000256" key="1">
    <source>
        <dbReference type="SAM" id="Phobius"/>
    </source>
</evidence>
<dbReference type="OrthoDB" id="3345970at2759"/>
<name>A0A9P6AS28_9AGAM</name>
<evidence type="ECO:0000313" key="3">
    <source>
        <dbReference type="Proteomes" id="UP000886523"/>
    </source>
</evidence>
<gene>
    <name evidence="2" type="ORF">BS47DRAFT_1487135</name>
</gene>
<protein>
    <submittedName>
        <fullName evidence="2">Uncharacterized protein</fullName>
    </submittedName>
</protein>
<proteinExistence type="predicted"/>